<evidence type="ECO:0000256" key="1">
    <source>
        <dbReference type="SAM" id="MobiDB-lite"/>
    </source>
</evidence>
<evidence type="ECO:0000313" key="8">
    <source>
        <dbReference type="Proteomes" id="UP000027075"/>
    </source>
</evidence>
<dbReference type="Proteomes" id="UP000011603">
    <property type="component" value="Unassembled WGS sequence"/>
</dbReference>
<accession>I3R576</accession>
<dbReference type="EMBL" id="CP039139">
    <property type="protein sequence ID" value="QCQ75850.1"/>
    <property type="molecule type" value="Genomic_DNA"/>
</dbReference>
<dbReference type="Proteomes" id="UP000006469">
    <property type="component" value="Chromosome"/>
</dbReference>
<evidence type="ECO:0000313" key="9">
    <source>
        <dbReference type="Proteomes" id="UP000299011"/>
    </source>
</evidence>
<organism evidence="2 6">
    <name type="scientific">Haloferax mediterranei (strain ATCC 33500 / DSM 1411 / JCM 8866 / NBRC 14739 / NCIMB 2177 / R-4)</name>
    <name type="common">Halobacterium mediterranei</name>
    <dbReference type="NCBI Taxonomy" id="523841"/>
    <lineage>
        <taxon>Archaea</taxon>
        <taxon>Methanobacteriati</taxon>
        <taxon>Methanobacteriota</taxon>
        <taxon>Stenosarchaea group</taxon>
        <taxon>Halobacteria</taxon>
        <taxon>Halobacteriales</taxon>
        <taxon>Haloferacaceae</taxon>
        <taxon>Haloferax</taxon>
    </lineage>
</organism>
<reference evidence="5 9" key="6">
    <citation type="submission" date="2019-04" db="EMBL/GenBank/DDBJ databases">
        <title>Methylomes of two halophilic Archaea, Haloarcula marismortui and Haloferax mediterranei.</title>
        <authorList>
            <person name="DasSarma S."/>
            <person name="DasSarma P."/>
            <person name="DasSarma S."/>
            <person name="Fomenkov A."/>
            <person name="Vincze T."/>
            <person name="Anton B.P."/>
            <person name="Roberts R.J."/>
        </authorList>
    </citation>
    <scope>NUCLEOTIDE SEQUENCE [LARGE SCALE GENOMIC DNA]</scope>
    <source>
        <strain evidence="5">ATCC 33500</strain>
        <strain evidence="9">ATCC 33500 / DSM 1411 / JCM 8866 / NBRC 14739 / NCIMB 2177 / R-4</strain>
    </source>
</reference>
<dbReference type="HOGENOM" id="CLU_2820696_0_0_2"/>
<dbReference type="OrthoDB" id="350839at2157"/>
<dbReference type="PATRIC" id="fig|523841.21.peg.420"/>
<evidence type="ECO:0000313" key="2">
    <source>
        <dbReference type="EMBL" id="AFK19386.1"/>
    </source>
</evidence>
<dbReference type="PaxDb" id="523841-HFX_1680"/>
<name>I3R576_HALMT</name>
<reference evidence="2 6" key="2">
    <citation type="journal article" date="2012" name="J. Bacteriol.">
        <title>Complete genome sequence of the metabolically versatile halophilic archaeon Haloferax mediterranei, a poly(3-hydroxybutyrate-co-3-hydroxyvalerate) producer.</title>
        <authorList>
            <person name="Han J."/>
            <person name="Zhang F."/>
            <person name="Hou J."/>
            <person name="Liu X."/>
            <person name="Li M."/>
            <person name="Liu H."/>
            <person name="Cai L."/>
            <person name="Zhang B."/>
            <person name="Chen Y."/>
            <person name="Zhou J."/>
            <person name="Hu S."/>
            <person name="Xiang H."/>
        </authorList>
    </citation>
    <scope>NUCLEOTIDE SEQUENCE [LARGE SCALE GENOMIC DNA]</scope>
    <source>
        <strain evidence="6">ATCC 33500 / DSM 1411 / JCM 8866 / NBRC 14739 / NCIMB 2177 / R-4</strain>
        <strain evidence="2">CGMCC 1.2087</strain>
    </source>
</reference>
<dbReference type="Proteomes" id="UP000299011">
    <property type="component" value="Chromosome"/>
</dbReference>
<reference evidence="2" key="5">
    <citation type="submission" date="2014-05" db="EMBL/GenBank/DDBJ databases">
        <authorList>
            <person name="Wang L."/>
            <person name="Yang H."/>
            <person name="Xiang H."/>
        </authorList>
    </citation>
    <scope>NUCLEOTIDE SEQUENCE</scope>
    <source>
        <strain evidence="2">CGMCC 1.2087</strain>
    </source>
</reference>
<dbReference type="EMBL" id="CP007551">
    <property type="protein sequence ID" value="AHZ21263.1"/>
    <property type="molecule type" value="Genomic_DNA"/>
</dbReference>
<sequence>MKLEIEIPDKYAAKLDDIEAVEPTIRDQIEIEVLPQALRLINDTHRQLQQQTRKNGRVEAESDTTD</sequence>
<feature type="region of interest" description="Disordered" evidence="1">
    <location>
        <begin position="46"/>
        <end position="66"/>
    </location>
</feature>
<proteinExistence type="predicted"/>
<evidence type="ECO:0000313" key="4">
    <source>
        <dbReference type="EMBL" id="EMA04424.1"/>
    </source>
</evidence>
<evidence type="ECO:0000313" key="6">
    <source>
        <dbReference type="Proteomes" id="UP000006469"/>
    </source>
</evidence>
<dbReference type="GeneID" id="40157036"/>
<reference evidence="2" key="1">
    <citation type="journal article" date="2012" name="Appl. Environ. Microbiol.">
        <title>Identification of the haloarchaeal phasin (PhaP) that functions in polyhydroxyalkanoate accumulation and granule formation in Haloferax mediterranei.</title>
        <authorList>
            <person name="Cai S."/>
            <person name="Cai L."/>
            <person name="Liu H."/>
            <person name="Liu X."/>
            <person name="Han J."/>
            <person name="Zhou J."/>
            <person name="Xiang H."/>
        </authorList>
    </citation>
    <scope>NUCLEOTIDE SEQUENCE</scope>
    <source>
        <strain evidence="2">CGMCC 1.2087</strain>
    </source>
</reference>
<evidence type="ECO:0000313" key="5">
    <source>
        <dbReference type="EMBL" id="QCQ75850.1"/>
    </source>
</evidence>
<evidence type="ECO:0000313" key="3">
    <source>
        <dbReference type="EMBL" id="AHZ21263.1"/>
    </source>
</evidence>
<dbReference type="KEGG" id="hme:HFX_1680"/>
<reference evidence="3 8" key="4">
    <citation type="submission" date="2014-04" db="EMBL/GenBank/DDBJ databases">
        <title>Transcriptional profiles of Haloferax mediterranei on the basis of nitrogen availability.</title>
        <authorList>
            <person name="Bautista V."/>
        </authorList>
    </citation>
    <scope>NUCLEOTIDE SEQUENCE [LARGE SCALE GENOMIC DNA]</scope>
    <source>
        <strain evidence="3">ATCC 33500</strain>
        <strain evidence="8">ATCC 33500 / DSM 1411 / JCM 8866 / NBRC 14739 / NCIMB 2177 / R-4</strain>
    </source>
</reference>
<dbReference type="Proteomes" id="UP000027075">
    <property type="component" value="Chromosome"/>
</dbReference>
<reference evidence="4 7" key="3">
    <citation type="journal article" date="2014" name="PLoS Genet.">
        <title>Phylogenetically driven sequencing of extremely halophilic archaea reveals strategies for static and dynamic osmo-response.</title>
        <authorList>
            <person name="Becker E.A."/>
            <person name="Seitzer P.M."/>
            <person name="Tritt A."/>
            <person name="Larsen D."/>
            <person name="Krusor M."/>
            <person name="Yao A.I."/>
            <person name="Wu D."/>
            <person name="Madern D."/>
            <person name="Eisen J.A."/>
            <person name="Darling A.E."/>
            <person name="Facciotti M.T."/>
        </authorList>
    </citation>
    <scope>NUCLEOTIDE SEQUENCE [LARGE SCALE GENOMIC DNA]</scope>
    <source>
        <strain evidence="4">ATCC 33500</strain>
        <strain evidence="7">ATCC 33500 / DSM 1411 / JCM 8866 / NBRC 14739 / NCIMB 2177 / R-4</strain>
    </source>
</reference>
<dbReference type="RefSeq" id="WP_004056721.1">
    <property type="nucleotide sequence ID" value="NC_017941.2"/>
</dbReference>
<evidence type="ECO:0000313" key="7">
    <source>
        <dbReference type="Proteomes" id="UP000011603"/>
    </source>
</evidence>
<protein>
    <submittedName>
        <fullName evidence="2">Uncharacterized protein</fullName>
    </submittedName>
</protein>
<dbReference type="AlphaFoldDB" id="I3R576"/>
<dbReference type="EMBL" id="CP001868">
    <property type="protein sequence ID" value="AFK19386.1"/>
    <property type="molecule type" value="Genomic_DNA"/>
</dbReference>
<keyword evidence="7" id="KW-1185">Reference proteome</keyword>
<gene>
    <name evidence="2" type="ordered locus">HFX_1680</name>
    <name evidence="3" type="ORF">BM92_00710</name>
    <name evidence="4" type="ORF">C439_02077</name>
    <name evidence="5" type="ORF">E6P09_11425</name>
</gene>
<dbReference type="EMBL" id="AOLO01000002">
    <property type="protein sequence ID" value="EMA04424.1"/>
    <property type="molecule type" value="Genomic_DNA"/>
</dbReference>